<keyword evidence="4" id="KW-1185">Reference proteome</keyword>
<accession>A0ABW5RI70</accession>
<name>A0ABW5RI70_9MICO</name>
<evidence type="ECO:0000256" key="1">
    <source>
        <dbReference type="SAM" id="MobiDB-lite"/>
    </source>
</evidence>
<dbReference type="EMBL" id="JBHUNF010000002">
    <property type="protein sequence ID" value="MFD2674509.1"/>
    <property type="molecule type" value="Genomic_DNA"/>
</dbReference>
<feature type="region of interest" description="Disordered" evidence="1">
    <location>
        <begin position="71"/>
        <end position="122"/>
    </location>
</feature>
<comment type="caution">
    <text evidence="3">The sequence shown here is derived from an EMBL/GenBank/DDBJ whole genome shotgun (WGS) entry which is preliminary data.</text>
</comment>
<reference evidence="4" key="1">
    <citation type="journal article" date="2019" name="Int. J. Syst. Evol. Microbiol.">
        <title>The Global Catalogue of Microorganisms (GCM) 10K type strain sequencing project: providing services to taxonomists for standard genome sequencing and annotation.</title>
        <authorList>
            <consortium name="The Broad Institute Genomics Platform"/>
            <consortium name="The Broad Institute Genome Sequencing Center for Infectious Disease"/>
            <person name="Wu L."/>
            <person name="Ma J."/>
        </authorList>
    </citation>
    <scope>NUCLEOTIDE SEQUENCE [LARGE SCALE GENOMIC DNA]</scope>
    <source>
        <strain evidence="4">TISTR 1511</strain>
    </source>
</reference>
<evidence type="ECO:0000313" key="4">
    <source>
        <dbReference type="Proteomes" id="UP001597453"/>
    </source>
</evidence>
<evidence type="ECO:0000313" key="3">
    <source>
        <dbReference type="EMBL" id="MFD2674509.1"/>
    </source>
</evidence>
<dbReference type="RefSeq" id="WP_159421375.1">
    <property type="nucleotide sequence ID" value="NZ_JBHUNF010000002.1"/>
</dbReference>
<dbReference type="Proteomes" id="UP001597453">
    <property type="component" value="Unassembled WGS sequence"/>
</dbReference>
<feature type="transmembrane region" description="Helical" evidence="2">
    <location>
        <begin position="128"/>
        <end position="152"/>
    </location>
</feature>
<protein>
    <submittedName>
        <fullName evidence="3">Uncharacterized protein</fullName>
    </submittedName>
</protein>
<evidence type="ECO:0000256" key="2">
    <source>
        <dbReference type="SAM" id="Phobius"/>
    </source>
</evidence>
<proteinExistence type="predicted"/>
<keyword evidence="2" id="KW-0812">Transmembrane</keyword>
<gene>
    <name evidence="3" type="ORF">ACFSUQ_04250</name>
</gene>
<organism evidence="3 4">
    <name type="scientific">Gulosibacter bifidus</name>
    <dbReference type="NCBI Taxonomy" id="272239"/>
    <lineage>
        <taxon>Bacteria</taxon>
        <taxon>Bacillati</taxon>
        <taxon>Actinomycetota</taxon>
        <taxon>Actinomycetes</taxon>
        <taxon>Micrococcales</taxon>
        <taxon>Microbacteriaceae</taxon>
        <taxon>Gulosibacter</taxon>
    </lineage>
</organism>
<sequence>MNNQQGMPPLPNVENSGGAAMPQPGFDANVYSQGTYGQQAYGQPNAGQGTPVEGQGAFVAASNGMHGAGSNAYGQAPANEIPVGQPDYGQAANGETPYGQGTYGQPSYGQAPYGQQPGTPPKKKRNPLLITLAIILPLLLIGGLIWGGFALFGKKGGAESPEAAVENFLTASASLDFMEVGNHMAPSEAEILVKPFEKLAMARTNSDKVPNLSESLAALQDAVDVKIEGLELAPTGGEGVVQFVTITDGTLVVDGDEARFKDAVRDIVVGVAYDANLIMGQSESEAADSAQRTADEMVDDMGSEFPIEKDLTSDGEVTFAAVEEDGQWYVSPMLSWTTQMMTAMGAELDTDIQDPGATPAASPEEAGMQFLEAYSAGMSTGKVEEISATLTGPERLLLELFRSSQPSNSGSGLDAKFDLSGGFKSEERDGATVIRPDNLRVETNYSTVTYNDDCMTTEYTGYYSSGNTSKSCISDIPQARALGLDQIGLVVKEEDGGWLVSPYGTISLALNTAVDSYIKLREEGRLSELVEG</sequence>
<keyword evidence="2" id="KW-1133">Transmembrane helix</keyword>
<feature type="region of interest" description="Disordered" evidence="1">
    <location>
        <begin position="1"/>
        <end position="54"/>
    </location>
</feature>
<feature type="compositionally biased region" description="Polar residues" evidence="1">
    <location>
        <begin position="30"/>
        <end position="48"/>
    </location>
</feature>
<keyword evidence="2" id="KW-0472">Membrane</keyword>